<dbReference type="EMBL" id="AGDY01000009">
    <property type="protein sequence ID" value="EMB20712.1"/>
    <property type="molecule type" value="Genomic_DNA"/>
</dbReference>
<proteinExistence type="predicted"/>
<dbReference type="Proteomes" id="UP000011701">
    <property type="component" value="Chromosome"/>
</dbReference>
<name>A0A0F6MN08_TREDN</name>
<protein>
    <recommendedName>
        <fullName evidence="2">Sigma-70 family RNA polymerase sigma factor</fullName>
    </recommendedName>
</protein>
<gene>
    <name evidence="1" type="ORF">HMPREF9723_02172</name>
</gene>
<evidence type="ECO:0008006" key="2">
    <source>
        <dbReference type="Google" id="ProtNLM"/>
    </source>
</evidence>
<dbReference type="HOGENOM" id="CLU_2014243_0_0_12"/>
<evidence type="ECO:0000313" key="1">
    <source>
        <dbReference type="EMBL" id="EMB20712.1"/>
    </source>
</evidence>
<dbReference type="AlphaFoldDB" id="A0A0F6MN08"/>
<comment type="caution">
    <text evidence="1">The sequence shown here is derived from an EMBL/GenBank/DDBJ whole genome shotgun (WGS) entry which is preliminary data.</text>
</comment>
<organism evidence="1">
    <name type="scientific">Treponema denticola OTK</name>
    <dbReference type="NCBI Taxonomy" id="999434"/>
    <lineage>
        <taxon>Bacteria</taxon>
        <taxon>Pseudomonadati</taxon>
        <taxon>Spirochaetota</taxon>
        <taxon>Spirochaetia</taxon>
        <taxon>Spirochaetales</taxon>
        <taxon>Treponemataceae</taxon>
        <taxon>Treponema</taxon>
    </lineage>
</organism>
<sequence>MEQTHNERYDKLQTEYLKVKGKDKEKEDYFLSEMYLLCKELQKNYILDYCKKKGLRLREEILEDKIEDATLFVISKYLYKENFKIDKLSAYAYFGFKKAMFRDKDQEMNTQSLDALIEEGLWQ</sequence>
<reference evidence="1" key="1">
    <citation type="submission" date="2012-01" db="EMBL/GenBank/DDBJ databases">
        <title>The Genome Sequence of Treponema denticola OTK.</title>
        <authorList>
            <consortium name="The Broad Institute Genome Sequencing Platform"/>
            <person name="Earl A."/>
            <person name="Ward D."/>
            <person name="Feldgarden M."/>
            <person name="Gevers D."/>
            <person name="Blanton J.M."/>
            <person name="Fenno C.J."/>
            <person name="Baranova O.V."/>
            <person name="Mathney J."/>
            <person name="Dewhirst F.E."/>
            <person name="Izard J."/>
            <person name="Young S.K."/>
            <person name="Zeng Q."/>
            <person name="Gargeya S."/>
            <person name="Fitzgerald M."/>
            <person name="Haas B."/>
            <person name="Abouelleil A."/>
            <person name="Alvarado L."/>
            <person name="Arachchi H.M."/>
            <person name="Berlin A."/>
            <person name="Chapman S.B."/>
            <person name="Gearin G."/>
            <person name="Goldberg J."/>
            <person name="Griggs A."/>
            <person name="Gujja S."/>
            <person name="Hansen M."/>
            <person name="Heiman D."/>
            <person name="Howarth C."/>
            <person name="Larimer J."/>
            <person name="Lui A."/>
            <person name="MacDonald P.J.P."/>
            <person name="McCowen C."/>
            <person name="Montmayeur A."/>
            <person name="Murphy C."/>
            <person name="Neiman D."/>
            <person name="Pearson M."/>
            <person name="Priest M."/>
            <person name="Roberts A."/>
            <person name="Saif S."/>
            <person name="Shea T."/>
            <person name="Sisk P."/>
            <person name="Stolte C."/>
            <person name="Sykes S."/>
            <person name="Wortman J."/>
            <person name="Nusbaum C."/>
            <person name="Birren B."/>
        </authorList>
    </citation>
    <scope>NUCLEOTIDE SEQUENCE [LARGE SCALE GENOMIC DNA]</scope>
    <source>
        <strain evidence="1">OTK</strain>
    </source>
</reference>
<dbReference type="PATRIC" id="fig|999434.4.peg.2261"/>
<accession>A0A0F6MN08</accession>
<dbReference type="RefSeq" id="WP_002693228.1">
    <property type="nucleotide sequence ID" value="NZ_CM001797.1"/>
</dbReference>